<keyword evidence="3 7" id="KW-0479">Metal-binding</keyword>
<evidence type="ECO:0000256" key="1">
    <source>
        <dbReference type="ARBA" id="ARBA00010617"/>
    </source>
</evidence>
<evidence type="ECO:0000313" key="9">
    <source>
        <dbReference type="Proteomes" id="UP001642484"/>
    </source>
</evidence>
<dbReference type="Pfam" id="PF00067">
    <property type="entry name" value="p450"/>
    <property type="match status" value="1"/>
</dbReference>
<keyword evidence="9" id="KW-1185">Reference proteome</keyword>
<evidence type="ECO:0000313" key="8">
    <source>
        <dbReference type="EMBL" id="CAK9079669.1"/>
    </source>
</evidence>
<dbReference type="Gene3D" id="1.10.630.10">
    <property type="entry name" value="Cytochrome P450"/>
    <property type="match status" value="1"/>
</dbReference>
<proteinExistence type="inferred from homology"/>
<accession>A0ABP0PXN0</accession>
<reference evidence="8 9" key="1">
    <citation type="submission" date="2024-02" db="EMBL/GenBank/DDBJ databases">
        <authorList>
            <person name="Chen Y."/>
            <person name="Shah S."/>
            <person name="Dougan E. K."/>
            <person name="Thang M."/>
            <person name="Chan C."/>
        </authorList>
    </citation>
    <scope>NUCLEOTIDE SEQUENCE [LARGE SCALE GENOMIC DNA]</scope>
</reference>
<dbReference type="PRINTS" id="PR00463">
    <property type="entry name" value="EP450I"/>
</dbReference>
<organism evidence="8 9">
    <name type="scientific">Durusdinium trenchii</name>
    <dbReference type="NCBI Taxonomy" id="1381693"/>
    <lineage>
        <taxon>Eukaryota</taxon>
        <taxon>Sar</taxon>
        <taxon>Alveolata</taxon>
        <taxon>Dinophyceae</taxon>
        <taxon>Suessiales</taxon>
        <taxon>Symbiodiniaceae</taxon>
        <taxon>Durusdinium</taxon>
    </lineage>
</organism>
<dbReference type="InterPro" id="IPR002401">
    <property type="entry name" value="Cyt_P450_E_grp-I"/>
</dbReference>
<dbReference type="PANTHER" id="PTHR24291:SF50">
    <property type="entry name" value="BIFUNCTIONAL ALBAFLAVENONE MONOOXYGENASE_TERPENE SYNTHASE"/>
    <property type="match status" value="1"/>
</dbReference>
<evidence type="ECO:0008006" key="10">
    <source>
        <dbReference type="Google" id="ProtNLM"/>
    </source>
</evidence>
<comment type="caution">
    <text evidence="8">The sequence shown here is derived from an EMBL/GenBank/DDBJ whole genome shotgun (WGS) entry which is preliminary data.</text>
</comment>
<evidence type="ECO:0000256" key="6">
    <source>
        <dbReference type="ARBA" id="ARBA00023033"/>
    </source>
</evidence>
<comment type="similarity">
    <text evidence="1 7">Belongs to the cytochrome P450 family.</text>
</comment>
<sequence length="481" mass="53993">MFKLYFGPKPALAVTHPELARQVLTRPKDFQKADNDAVASKSISSILNYTKEGRNASLVTSNGAEWQAMRKPVDPTFEKTALRNLIPKFNQTADTLMDSWRGTEEVDAKRDMSRFALDILGTAMLGQSFGAIEGSFDDTYRQYQTVMAELMNPIYLLFPVLERLPLPRNLRYKAAVNHMYGVLEGAVYARIEQRREQMASGKLNEEPQDMLDMLLGPGLDAKGVLPEGHMVPMLWIFFLAGHDTTAVSLAWVMHYLAKHPDVQERARKEAIAVLDGKKDPDADDVERIPYINAVISESLRLRPPVYNLITREASVDTELDGVSVPKGTGVSLHIAAINQHPEVWDNPSEFNPERFMQEKQPRVFNYLPFSAGPRRCLGDKFSLLEQRTLLLKLLTQYEVLPHKDMAKQEDNFCTSPMSLMLLQPKDPATNCFLAVERRTSCFSELLVASLLLVMIPFAPNSVLVPSSKARSAPFVASLLVP</sequence>
<evidence type="ECO:0000256" key="2">
    <source>
        <dbReference type="ARBA" id="ARBA00022617"/>
    </source>
</evidence>
<protein>
    <recommendedName>
        <fullName evidence="10">Cytochrome P450</fullName>
    </recommendedName>
</protein>
<dbReference type="PROSITE" id="PS00086">
    <property type="entry name" value="CYTOCHROME_P450"/>
    <property type="match status" value="1"/>
</dbReference>
<keyword evidence="4 7" id="KW-0560">Oxidoreductase</keyword>
<dbReference type="InterPro" id="IPR001128">
    <property type="entry name" value="Cyt_P450"/>
</dbReference>
<evidence type="ECO:0000256" key="7">
    <source>
        <dbReference type="RuleBase" id="RU000461"/>
    </source>
</evidence>
<gene>
    <name evidence="8" type="ORF">CCMP2556_LOCUS39204</name>
</gene>
<dbReference type="PRINTS" id="PR00385">
    <property type="entry name" value="P450"/>
</dbReference>
<keyword evidence="2 7" id="KW-0349">Heme</keyword>
<dbReference type="Proteomes" id="UP001642484">
    <property type="component" value="Unassembled WGS sequence"/>
</dbReference>
<dbReference type="PANTHER" id="PTHR24291">
    <property type="entry name" value="CYTOCHROME P450 FAMILY 4"/>
    <property type="match status" value="1"/>
</dbReference>
<keyword evidence="6 7" id="KW-0503">Monooxygenase</keyword>
<dbReference type="InterPro" id="IPR036396">
    <property type="entry name" value="Cyt_P450_sf"/>
</dbReference>
<evidence type="ECO:0000256" key="4">
    <source>
        <dbReference type="ARBA" id="ARBA00023002"/>
    </source>
</evidence>
<evidence type="ECO:0000256" key="3">
    <source>
        <dbReference type="ARBA" id="ARBA00022723"/>
    </source>
</evidence>
<dbReference type="InterPro" id="IPR017972">
    <property type="entry name" value="Cyt_P450_CS"/>
</dbReference>
<evidence type="ECO:0000256" key="5">
    <source>
        <dbReference type="ARBA" id="ARBA00023004"/>
    </source>
</evidence>
<keyword evidence="5 7" id="KW-0408">Iron</keyword>
<name>A0ABP0PXN0_9DINO</name>
<dbReference type="SUPFAM" id="SSF48264">
    <property type="entry name" value="Cytochrome P450"/>
    <property type="match status" value="1"/>
</dbReference>
<dbReference type="EMBL" id="CAXAMN010023684">
    <property type="protein sequence ID" value="CAK9079669.1"/>
    <property type="molecule type" value="Genomic_DNA"/>
</dbReference>
<dbReference type="InterPro" id="IPR050196">
    <property type="entry name" value="Cytochrome_P450_Monoox"/>
</dbReference>